<dbReference type="Pfam" id="PF01882">
    <property type="entry name" value="DUF58"/>
    <property type="match status" value="1"/>
</dbReference>
<reference evidence="3 4" key="1">
    <citation type="submission" date="2024-03" db="EMBL/GenBank/DDBJ databases">
        <title>High-quality draft genome sequence of Oceanobacter sp. wDCs-4.</title>
        <authorList>
            <person name="Dong C."/>
        </authorList>
    </citation>
    <scope>NUCLEOTIDE SEQUENCE [LARGE SCALE GENOMIC DNA]</scope>
    <source>
        <strain evidence="4">wDCs-4</strain>
    </source>
</reference>
<evidence type="ECO:0000256" key="1">
    <source>
        <dbReference type="SAM" id="MobiDB-lite"/>
    </source>
</evidence>
<dbReference type="InterPro" id="IPR002881">
    <property type="entry name" value="DUF58"/>
</dbReference>
<dbReference type="PANTHER" id="PTHR33608:SF12">
    <property type="entry name" value="DUF58 DOMAIN-CONTAINING PROTEIN"/>
    <property type="match status" value="1"/>
</dbReference>
<gene>
    <name evidence="3" type="ORF">WG929_18345</name>
</gene>
<sequence>MSYPTDQTLNLFHHGSQFDPARLTRLSQLARRVPLRKQKRVLSTRAGNHLSSVRGRGLDYAENRQYLPGDDIRSMDWRVTARTGSPHIKVYQEEKERPVLLVTDLRASMNFGSRRTLKQLLAADLTALLGWATIAEGNRLGALIFNDDQELDLRPKPGNKQQLQVINGLATLYDKRPPGSREPALSAASSLTARQDRPANRPSSQQRMTDICLHLRRIAKPGTSIYFISDWHGMNADAEAQLFDLSRHCDLTAMQIYDPLEARLPANGWLTLSDGQRRDLINSSSQQQQHDHQHRFEQQQQRLQQHMMRLRMPLLTISTADDPLRALLSGLGLTTATGG</sequence>
<name>A0ABW8NND6_9GAMM</name>
<dbReference type="EMBL" id="JBBKTX010000029">
    <property type="protein sequence ID" value="MFK4754371.1"/>
    <property type="molecule type" value="Genomic_DNA"/>
</dbReference>
<proteinExistence type="predicted"/>
<dbReference type="Proteomes" id="UP001620597">
    <property type="component" value="Unassembled WGS sequence"/>
</dbReference>
<feature type="region of interest" description="Disordered" evidence="1">
    <location>
        <begin position="175"/>
        <end position="207"/>
    </location>
</feature>
<evidence type="ECO:0000313" key="4">
    <source>
        <dbReference type="Proteomes" id="UP001620597"/>
    </source>
</evidence>
<organism evidence="3 4">
    <name type="scientific">Oceanobacter antarcticus</name>
    <dbReference type="NCBI Taxonomy" id="3133425"/>
    <lineage>
        <taxon>Bacteria</taxon>
        <taxon>Pseudomonadati</taxon>
        <taxon>Pseudomonadota</taxon>
        <taxon>Gammaproteobacteria</taxon>
        <taxon>Oceanospirillales</taxon>
        <taxon>Oceanospirillaceae</taxon>
        <taxon>Oceanobacter</taxon>
    </lineage>
</organism>
<protein>
    <submittedName>
        <fullName evidence="3">DUF58 domain-containing protein</fullName>
    </submittedName>
</protein>
<keyword evidence="4" id="KW-1185">Reference proteome</keyword>
<comment type="caution">
    <text evidence="3">The sequence shown here is derived from an EMBL/GenBank/DDBJ whole genome shotgun (WGS) entry which is preliminary data.</text>
</comment>
<dbReference type="RefSeq" id="WP_369854766.1">
    <property type="nucleotide sequence ID" value="NZ_JBBKTX010000029.1"/>
</dbReference>
<accession>A0ABW8NND6</accession>
<dbReference type="PANTHER" id="PTHR33608">
    <property type="entry name" value="BLL2464 PROTEIN"/>
    <property type="match status" value="1"/>
</dbReference>
<evidence type="ECO:0000313" key="3">
    <source>
        <dbReference type="EMBL" id="MFK4754371.1"/>
    </source>
</evidence>
<evidence type="ECO:0000259" key="2">
    <source>
        <dbReference type="Pfam" id="PF01882"/>
    </source>
</evidence>
<feature type="domain" description="DUF58" evidence="2">
    <location>
        <begin position="62"/>
        <end position="299"/>
    </location>
</feature>